<dbReference type="PANTHER" id="PTHR33231:SF1">
    <property type="entry name" value="30S RIBOSOMAL PROTEIN"/>
    <property type="match status" value="1"/>
</dbReference>
<dbReference type="PANTHER" id="PTHR33231">
    <property type="entry name" value="30S RIBOSOMAL PROTEIN"/>
    <property type="match status" value="1"/>
</dbReference>
<protein>
    <recommendedName>
        <fullName evidence="3 4">Ribosome hibernation promoting factor</fullName>
        <shortName evidence="4">HPF</shortName>
    </recommendedName>
</protein>
<dbReference type="Pfam" id="PF02482">
    <property type="entry name" value="Ribosomal_S30AE"/>
    <property type="match status" value="1"/>
</dbReference>
<sequence length="199" mass="22116">MQLTVKGKQLDVGDALRTHVADSLNTVVGKYFTNSLEANVVFSREASLFKADIQVHVGRNIVLQSVAEAHEPYPAFDTACEKLGKRLRRYKRRLRDHHNGDAQHEPVPARYQILEAEPDDHHVEAEDAAPDAAQPIVVAEMQTSIDTLTVSEAVMRMELAELPALMFRNRAHGGLNLVYRRKDGNVGWVDPTGVQNTAA</sequence>
<keyword evidence="4" id="KW-0963">Cytoplasm</keyword>
<proteinExistence type="inferred from homology"/>
<organism evidence="6 7">
    <name type="scientific">Azospirillum oleiclasticum</name>
    <dbReference type="NCBI Taxonomy" id="2735135"/>
    <lineage>
        <taxon>Bacteria</taxon>
        <taxon>Pseudomonadati</taxon>
        <taxon>Pseudomonadota</taxon>
        <taxon>Alphaproteobacteria</taxon>
        <taxon>Rhodospirillales</taxon>
        <taxon>Azospirillaceae</taxon>
        <taxon>Azospirillum</taxon>
    </lineage>
</organism>
<accession>A0ABX2TK92</accession>
<dbReference type="RefSeq" id="WP_180285527.1">
    <property type="nucleotide sequence ID" value="NZ_JABFDB010000031.1"/>
</dbReference>
<dbReference type="InterPro" id="IPR038416">
    <property type="entry name" value="Ribosom_S30AE_C_sf"/>
</dbReference>
<comment type="subunit">
    <text evidence="4">Interacts with 100S ribosomes.</text>
</comment>
<comment type="function">
    <text evidence="4">Required for dimerization of active 70S ribosomes into 100S ribosomes in stationary phase; 100S ribosomes are translationally inactive and sometimes present during exponential growth.</text>
</comment>
<evidence type="ECO:0000259" key="5">
    <source>
        <dbReference type="Pfam" id="PF16321"/>
    </source>
</evidence>
<evidence type="ECO:0000313" key="7">
    <source>
        <dbReference type="Proteomes" id="UP000584642"/>
    </source>
</evidence>
<dbReference type="NCBIfam" id="TIGR00741">
    <property type="entry name" value="yfiA"/>
    <property type="match status" value="1"/>
</dbReference>
<dbReference type="SUPFAM" id="SSF69754">
    <property type="entry name" value="Ribosome binding protein Y (YfiA homologue)"/>
    <property type="match status" value="1"/>
</dbReference>
<dbReference type="Pfam" id="PF16321">
    <property type="entry name" value="Ribosom_S30AE_C"/>
    <property type="match status" value="1"/>
</dbReference>
<keyword evidence="1 4" id="KW-0810">Translation regulation</keyword>
<feature type="domain" description="Sigma 54 modulation/S30EA ribosomal protein C-terminal" evidence="5">
    <location>
        <begin position="134"/>
        <end position="187"/>
    </location>
</feature>
<evidence type="ECO:0000313" key="6">
    <source>
        <dbReference type="EMBL" id="NYZ23751.1"/>
    </source>
</evidence>
<comment type="subcellular location">
    <subcellularLocation>
        <location evidence="4">Cytoplasm</location>
    </subcellularLocation>
</comment>
<dbReference type="InterPro" id="IPR036567">
    <property type="entry name" value="RHF-like"/>
</dbReference>
<dbReference type="InterPro" id="IPR050574">
    <property type="entry name" value="HPF/YfiA_ribosome-assoc"/>
</dbReference>
<dbReference type="Gene3D" id="3.30.505.50">
    <property type="entry name" value="Sigma 54 modulation/S30EA ribosomal protein, C-terminal domain"/>
    <property type="match status" value="1"/>
</dbReference>
<evidence type="ECO:0000256" key="1">
    <source>
        <dbReference type="ARBA" id="ARBA00022845"/>
    </source>
</evidence>
<reference evidence="6 7" key="1">
    <citation type="submission" date="2020-05" db="EMBL/GenBank/DDBJ databases">
        <title>Azospirillum oleiclasticum sp. nov, a nitrogen-fixing and heavy crude oil-emulsifying bacterium isolated from the crude oil of Yumen Oilfield.</title>
        <authorList>
            <person name="Wu D."/>
            <person name="Cai M."/>
            <person name="Zhang X."/>
        </authorList>
    </citation>
    <scope>NUCLEOTIDE SEQUENCE [LARGE SCALE GENOMIC DNA]</scope>
    <source>
        <strain evidence="6 7">ROY-1-1-2</strain>
    </source>
</reference>
<name>A0ABX2TK92_9PROT</name>
<dbReference type="Proteomes" id="UP000584642">
    <property type="component" value="Unassembled WGS sequence"/>
</dbReference>
<evidence type="ECO:0000256" key="2">
    <source>
        <dbReference type="ARBA" id="ARBA00038695"/>
    </source>
</evidence>
<dbReference type="InterPro" id="IPR034694">
    <property type="entry name" value="HPF_long/plastid"/>
</dbReference>
<comment type="similarity">
    <text evidence="4">Belongs to the HPF/YfiA ribosome-associated protein family. Long HPF subfamily.</text>
</comment>
<dbReference type="InterPro" id="IPR003489">
    <property type="entry name" value="RHF/RaiA"/>
</dbReference>
<comment type="subunit">
    <text evidence="2">Associates exclusively with 100S ribosomes, which are dimers of 70S ribosomes.</text>
</comment>
<comment type="caution">
    <text evidence="6">The sequence shown here is derived from an EMBL/GenBank/DDBJ whole genome shotgun (WGS) entry which is preliminary data.</text>
</comment>
<evidence type="ECO:0000256" key="3">
    <source>
        <dbReference type="ARBA" id="ARBA00041148"/>
    </source>
</evidence>
<keyword evidence="7" id="KW-1185">Reference proteome</keyword>
<evidence type="ECO:0000256" key="4">
    <source>
        <dbReference type="HAMAP-Rule" id="MF_00839"/>
    </source>
</evidence>
<dbReference type="InterPro" id="IPR032528">
    <property type="entry name" value="Ribosom_S30AE_C"/>
</dbReference>
<dbReference type="HAMAP" id="MF_00839">
    <property type="entry name" value="HPF"/>
    <property type="match status" value="1"/>
</dbReference>
<gene>
    <name evidence="6" type="primary">raiA</name>
    <name evidence="4" type="synonym">hpf</name>
    <name evidence="6" type="ORF">HND93_28965</name>
</gene>
<dbReference type="EMBL" id="JABFDB010000031">
    <property type="protein sequence ID" value="NYZ23751.1"/>
    <property type="molecule type" value="Genomic_DNA"/>
</dbReference>
<dbReference type="Gene3D" id="3.30.160.100">
    <property type="entry name" value="Ribosome hibernation promotion factor-like"/>
    <property type="match status" value="1"/>
</dbReference>
<dbReference type="CDD" id="cd00552">
    <property type="entry name" value="RaiA"/>
    <property type="match status" value="1"/>
</dbReference>